<name>A0AA38FUL8_TAXCH</name>
<gene>
    <name evidence="1" type="ORF">KI387_036909</name>
</gene>
<feature type="non-terminal residue" evidence="1">
    <location>
        <position position="1"/>
    </location>
</feature>
<feature type="non-terminal residue" evidence="1">
    <location>
        <position position="80"/>
    </location>
</feature>
<evidence type="ECO:0000313" key="1">
    <source>
        <dbReference type="EMBL" id="KAH9308998.1"/>
    </source>
</evidence>
<accession>A0AA38FUL8</accession>
<dbReference type="AlphaFoldDB" id="A0AA38FUL8"/>
<dbReference type="Proteomes" id="UP000824469">
    <property type="component" value="Unassembled WGS sequence"/>
</dbReference>
<organism evidence="1 2">
    <name type="scientific">Taxus chinensis</name>
    <name type="common">Chinese yew</name>
    <name type="synonym">Taxus wallichiana var. chinensis</name>
    <dbReference type="NCBI Taxonomy" id="29808"/>
    <lineage>
        <taxon>Eukaryota</taxon>
        <taxon>Viridiplantae</taxon>
        <taxon>Streptophyta</taxon>
        <taxon>Embryophyta</taxon>
        <taxon>Tracheophyta</taxon>
        <taxon>Spermatophyta</taxon>
        <taxon>Pinopsida</taxon>
        <taxon>Pinidae</taxon>
        <taxon>Conifers II</taxon>
        <taxon>Cupressales</taxon>
        <taxon>Taxaceae</taxon>
        <taxon>Taxus</taxon>
    </lineage>
</organism>
<proteinExistence type="predicted"/>
<reference evidence="1 2" key="1">
    <citation type="journal article" date="2021" name="Nat. Plants">
        <title>The Taxus genome provides insights into paclitaxel biosynthesis.</title>
        <authorList>
            <person name="Xiong X."/>
            <person name="Gou J."/>
            <person name="Liao Q."/>
            <person name="Li Y."/>
            <person name="Zhou Q."/>
            <person name="Bi G."/>
            <person name="Li C."/>
            <person name="Du R."/>
            <person name="Wang X."/>
            <person name="Sun T."/>
            <person name="Guo L."/>
            <person name="Liang H."/>
            <person name="Lu P."/>
            <person name="Wu Y."/>
            <person name="Zhang Z."/>
            <person name="Ro D.K."/>
            <person name="Shang Y."/>
            <person name="Huang S."/>
            <person name="Yan J."/>
        </authorList>
    </citation>
    <scope>NUCLEOTIDE SEQUENCE [LARGE SCALE GENOMIC DNA]</scope>
    <source>
        <strain evidence="1">Ta-2019</strain>
    </source>
</reference>
<evidence type="ECO:0000313" key="2">
    <source>
        <dbReference type="Proteomes" id="UP000824469"/>
    </source>
</evidence>
<keyword evidence="2" id="KW-1185">Reference proteome</keyword>
<comment type="caution">
    <text evidence="1">The sequence shown here is derived from an EMBL/GenBank/DDBJ whole genome shotgun (WGS) entry which is preliminary data.</text>
</comment>
<dbReference type="EMBL" id="JAHRHJ020000007">
    <property type="protein sequence ID" value="KAH9308998.1"/>
    <property type="molecule type" value="Genomic_DNA"/>
</dbReference>
<protein>
    <submittedName>
        <fullName evidence="1">Uncharacterized protein</fullName>
    </submittedName>
</protein>
<sequence length="80" mass="9358">DRILELLGEIGLEACFNEEELEETQLERAFMEKEKGKMVYVIDGEEVDNLDVNHTEDMRKVMDSANEQECAYYEPLNINK</sequence>